<keyword evidence="2" id="KW-0732">Signal</keyword>
<dbReference type="EMBL" id="AZHD01000001">
    <property type="protein sequence ID" value="OAA68493.1"/>
    <property type="molecule type" value="Genomic_DNA"/>
</dbReference>
<feature type="signal peptide" evidence="2">
    <location>
        <begin position="1"/>
        <end position="22"/>
    </location>
</feature>
<evidence type="ECO:0000313" key="3">
    <source>
        <dbReference type="EMBL" id="OAA68493.1"/>
    </source>
</evidence>
<dbReference type="Proteomes" id="UP000076874">
    <property type="component" value="Unassembled WGS sequence"/>
</dbReference>
<sequence length="301" mass="30964">MKAFSLRAGFLAAALAVGSVSASPISTQNGLPPRDIPLSRIYRLKVVDFGPSFINGRYLSIGADGCVGVYSGPKGPAQAAEFSFVPTRSSDGPGSNQFQLHRYPVGIIDHALALVGSPGLLSLTDFANPAANAAEAAARGAANRSDSDGPGDYRVDWTSFTLLNDVSGAATGGSNGKSGGPPAPPSSPFHPGGTSKPGNSSDPGNFGGSGDSEDPEDPEDPGDAGDDADDNATSAPGKSVATTNPLPKPLLTNTLSYGKSRGHWVAMQTGLGVYNIEWYDGVSFITENYRRVSIVYELVKS</sequence>
<dbReference type="AlphaFoldDB" id="A0A168AAV5"/>
<feature type="compositionally biased region" description="Gly residues" evidence="1">
    <location>
        <begin position="170"/>
        <end position="179"/>
    </location>
</feature>
<reference evidence="3 4" key="1">
    <citation type="journal article" date="2016" name="Genome Biol. Evol.">
        <title>Divergent and convergent evolution of fungal pathogenicity.</title>
        <authorList>
            <person name="Shang Y."/>
            <person name="Xiao G."/>
            <person name="Zheng P."/>
            <person name="Cen K."/>
            <person name="Zhan S."/>
            <person name="Wang C."/>
        </authorList>
    </citation>
    <scope>NUCLEOTIDE SEQUENCE [LARGE SCALE GENOMIC DNA]</scope>
    <source>
        <strain evidence="3 4">RCEF 264</strain>
    </source>
</reference>
<evidence type="ECO:0000256" key="2">
    <source>
        <dbReference type="SAM" id="SignalP"/>
    </source>
</evidence>
<evidence type="ECO:0000313" key="4">
    <source>
        <dbReference type="Proteomes" id="UP000076874"/>
    </source>
</evidence>
<feature type="compositionally biased region" description="Acidic residues" evidence="1">
    <location>
        <begin position="211"/>
        <end position="230"/>
    </location>
</feature>
<keyword evidence="4" id="KW-1185">Reference proteome</keyword>
<feature type="region of interest" description="Disordered" evidence="1">
    <location>
        <begin position="168"/>
        <end position="248"/>
    </location>
</feature>
<protein>
    <submittedName>
        <fullName evidence="3">Uncharacterized protein</fullName>
    </submittedName>
</protein>
<name>A0A168AAV5_9HYPO</name>
<comment type="caution">
    <text evidence="3">The sequence shown here is derived from an EMBL/GenBank/DDBJ whole genome shotgun (WGS) entry which is preliminary data.</text>
</comment>
<evidence type="ECO:0000256" key="1">
    <source>
        <dbReference type="SAM" id="MobiDB-lite"/>
    </source>
</evidence>
<feature type="chain" id="PRO_5007895324" evidence="2">
    <location>
        <begin position="23"/>
        <end position="301"/>
    </location>
</feature>
<organism evidence="3 4">
    <name type="scientific">Niveomyces insectorum RCEF 264</name>
    <dbReference type="NCBI Taxonomy" id="1081102"/>
    <lineage>
        <taxon>Eukaryota</taxon>
        <taxon>Fungi</taxon>
        <taxon>Dikarya</taxon>
        <taxon>Ascomycota</taxon>
        <taxon>Pezizomycotina</taxon>
        <taxon>Sordariomycetes</taxon>
        <taxon>Hypocreomycetidae</taxon>
        <taxon>Hypocreales</taxon>
        <taxon>Cordycipitaceae</taxon>
        <taxon>Niveomyces</taxon>
    </lineage>
</organism>
<dbReference type="OrthoDB" id="5199481at2759"/>
<proteinExistence type="predicted"/>
<gene>
    <name evidence="3" type="ORF">SPI_00688</name>
</gene>
<accession>A0A168AAV5</accession>